<dbReference type="PANTHER" id="PTHR45648:SF22">
    <property type="entry name" value="GDSL LIPASE_ACYLHYDROLASE FAMILY PROTEIN (AFU_ORTHOLOGUE AFUA_4G14700)"/>
    <property type="match status" value="1"/>
</dbReference>
<evidence type="ECO:0000313" key="2">
    <source>
        <dbReference type="EMBL" id="KAJ3087903.1"/>
    </source>
</evidence>
<dbReference type="InterPro" id="IPR051058">
    <property type="entry name" value="GDSL_Est/Lipase"/>
</dbReference>
<dbReference type="InterPro" id="IPR001087">
    <property type="entry name" value="GDSL"/>
</dbReference>
<protein>
    <recommendedName>
        <fullName evidence="4">Carbohydrate esterase family 16 protein</fullName>
    </recommendedName>
</protein>
<accession>A0AAD5SN44</accession>
<dbReference type="GO" id="GO:0016788">
    <property type="term" value="F:hydrolase activity, acting on ester bonds"/>
    <property type="evidence" value="ECO:0007669"/>
    <property type="project" value="InterPro"/>
</dbReference>
<dbReference type="PANTHER" id="PTHR45648">
    <property type="entry name" value="GDSL LIPASE/ACYLHYDROLASE FAMILY PROTEIN (AFU_ORTHOLOGUE AFUA_4G14700)"/>
    <property type="match status" value="1"/>
</dbReference>
<reference evidence="2" key="1">
    <citation type="submission" date="2020-05" db="EMBL/GenBank/DDBJ databases">
        <title>Phylogenomic resolution of chytrid fungi.</title>
        <authorList>
            <person name="Stajich J.E."/>
            <person name="Amses K."/>
            <person name="Simmons R."/>
            <person name="Seto K."/>
            <person name="Myers J."/>
            <person name="Bonds A."/>
            <person name="Quandt C.A."/>
            <person name="Barry K."/>
            <person name="Liu P."/>
            <person name="Grigoriev I."/>
            <person name="Longcore J.E."/>
            <person name="James T.Y."/>
        </authorList>
    </citation>
    <scope>NUCLEOTIDE SEQUENCE</scope>
    <source>
        <strain evidence="2">JEL0513</strain>
    </source>
</reference>
<proteinExistence type="predicted"/>
<evidence type="ECO:0000313" key="3">
    <source>
        <dbReference type="Proteomes" id="UP001211907"/>
    </source>
</evidence>
<dbReference type="CDD" id="cd01846">
    <property type="entry name" value="fatty_acyltransferase_like"/>
    <property type="match status" value="1"/>
</dbReference>
<sequence>MSVAGTGKFNFHDISRLFVFGDSYTATGFNISGTQPSDSNILGNPPFPGWSWPNGGNWLTELVSVYNKTTTFTYNLAYGGATTNKGFIPPYASTVLCLDGQVQTEFLPVYAGNGIQRVWDPKETLFAIWIGVNDVGWSSGWSNMTDPVSRIKTYNIIISYYTSYVQQLYNAGARNFLFLNCPATYLSPSASSNSAFFKVLNQAYNSVLYTQVTALFKKLPYANYAFFDTFALFEQVYFNAQSYGITNLTGYATQVTPNYPYNQSYFWLDALHPNTVVHKVISKTVAEQVFGV</sequence>
<organism evidence="2 3">
    <name type="scientific">Physocladia obscura</name>
    <dbReference type="NCBI Taxonomy" id="109957"/>
    <lineage>
        <taxon>Eukaryota</taxon>
        <taxon>Fungi</taxon>
        <taxon>Fungi incertae sedis</taxon>
        <taxon>Chytridiomycota</taxon>
        <taxon>Chytridiomycota incertae sedis</taxon>
        <taxon>Chytridiomycetes</taxon>
        <taxon>Chytridiales</taxon>
        <taxon>Chytriomycetaceae</taxon>
        <taxon>Physocladia</taxon>
    </lineage>
</organism>
<name>A0AAD5SN44_9FUNG</name>
<gene>
    <name evidence="2" type="ORF">HK100_008205</name>
</gene>
<dbReference type="Pfam" id="PF00657">
    <property type="entry name" value="Lipase_GDSL"/>
    <property type="match status" value="1"/>
</dbReference>
<dbReference type="InterPro" id="IPR036514">
    <property type="entry name" value="SGNH_hydro_sf"/>
</dbReference>
<keyword evidence="3" id="KW-1185">Reference proteome</keyword>
<evidence type="ECO:0000256" key="1">
    <source>
        <dbReference type="ARBA" id="ARBA00022801"/>
    </source>
</evidence>
<keyword evidence="1" id="KW-0378">Hydrolase</keyword>
<dbReference type="EMBL" id="JADGJH010003957">
    <property type="protein sequence ID" value="KAJ3087903.1"/>
    <property type="molecule type" value="Genomic_DNA"/>
</dbReference>
<dbReference type="SUPFAM" id="SSF52266">
    <property type="entry name" value="SGNH hydrolase"/>
    <property type="match status" value="1"/>
</dbReference>
<evidence type="ECO:0008006" key="4">
    <source>
        <dbReference type="Google" id="ProtNLM"/>
    </source>
</evidence>
<dbReference type="Gene3D" id="3.40.50.1110">
    <property type="entry name" value="SGNH hydrolase"/>
    <property type="match status" value="1"/>
</dbReference>
<comment type="caution">
    <text evidence="2">The sequence shown here is derived from an EMBL/GenBank/DDBJ whole genome shotgun (WGS) entry which is preliminary data.</text>
</comment>
<dbReference type="AlphaFoldDB" id="A0AAD5SN44"/>
<dbReference type="Proteomes" id="UP001211907">
    <property type="component" value="Unassembled WGS sequence"/>
</dbReference>